<dbReference type="PANTHER" id="PTHR21385:SF0">
    <property type="entry name" value="RE51073P"/>
    <property type="match status" value="1"/>
</dbReference>
<dbReference type="PROSITE" id="PS00028">
    <property type="entry name" value="ZINC_FINGER_C2H2_1"/>
    <property type="match status" value="1"/>
</dbReference>
<keyword evidence="2" id="KW-0732">Signal</keyword>
<keyword evidence="5" id="KW-1185">Reference proteome</keyword>
<feature type="domain" description="C2H2-type" evidence="3">
    <location>
        <begin position="88"/>
        <end position="109"/>
    </location>
</feature>
<feature type="transmembrane region" description="Helical" evidence="1">
    <location>
        <begin position="208"/>
        <end position="229"/>
    </location>
</feature>
<evidence type="ECO:0000256" key="1">
    <source>
        <dbReference type="SAM" id="Phobius"/>
    </source>
</evidence>
<organism evidence="4 5">
    <name type="scientific">Cryptosporidium xiaoi</name>
    <dbReference type="NCBI Taxonomy" id="659607"/>
    <lineage>
        <taxon>Eukaryota</taxon>
        <taxon>Sar</taxon>
        <taxon>Alveolata</taxon>
        <taxon>Apicomplexa</taxon>
        <taxon>Conoidasida</taxon>
        <taxon>Coccidia</taxon>
        <taxon>Eucoccidiorida</taxon>
        <taxon>Eimeriorina</taxon>
        <taxon>Cryptosporidiidae</taxon>
        <taxon>Cryptosporidium</taxon>
    </lineage>
</organism>
<dbReference type="InterPro" id="IPR013087">
    <property type="entry name" value="Znf_C2H2_type"/>
</dbReference>
<protein>
    <recommendedName>
        <fullName evidence="3">C2H2-type domain-containing protein</fullName>
    </recommendedName>
</protein>
<gene>
    <name evidence="4" type="ORF">RS030_2323</name>
</gene>
<keyword evidence="1" id="KW-1133">Transmembrane helix</keyword>
<dbReference type="AlphaFoldDB" id="A0AAV9XWM8"/>
<evidence type="ECO:0000256" key="2">
    <source>
        <dbReference type="SAM" id="SignalP"/>
    </source>
</evidence>
<keyword evidence="1" id="KW-0472">Membrane</keyword>
<comment type="caution">
    <text evidence="4">The sequence shown here is derived from an EMBL/GenBank/DDBJ whole genome shotgun (WGS) entry which is preliminary data.</text>
</comment>
<dbReference type="EMBL" id="JAWDEY010000022">
    <property type="protein sequence ID" value="KAK6588899.1"/>
    <property type="molecule type" value="Genomic_DNA"/>
</dbReference>
<sequence>MMTIFKLFLIVTILLFTIESSHGDQGGLQIKCSRSVSRKVNYSINQLIREETVFKKYMKQECPLNVEYHIYNSQETNKIVFPTGEVKCGICNELLNNNTHYDTHMDEMHMDNNNETEFICSEKFCMYFGVCEENTKSDACNLLINGDNSIIDNCKKLIKNCFDLEKKDSRIYELEISHKICEINRILTLNKCQNNGNTDNTNIISKVLFKHFSMILMFIIIVSTFYISFKVNTYINKIK</sequence>
<evidence type="ECO:0000313" key="5">
    <source>
        <dbReference type="Proteomes" id="UP001311799"/>
    </source>
</evidence>
<feature type="chain" id="PRO_5043990297" description="C2H2-type domain-containing protein" evidence="2">
    <location>
        <begin position="24"/>
        <end position="239"/>
    </location>
</feature>
<dbReference type="PANTHER" id="PTHR21385">
    <property type="entry name" value="ZINC FINGER PROTEIN-RELATED"/>
    <property type="match status" value="1"/>
</dbReference>
<feature type="signal peptide" evidence="2">
    <location>
        <begin position="1"/>
        <end position="23"/>
    </location>
</feature>
<accession>A0AAV9XWM8</accession>
<proteinExistence type="predicted"/>
<keyword evidence="1" id="KW-0812">Transmembrane</keyword>
<evidence type="ECO:0000259" key="3">
    <source>
        <dbReference type="PROSITE" id="PS00028"/>
    </source>
</evidence>
<reference evidence="4 5" key="1">
    <citation type="submission" date="2023-10" db="EMBL/GenBank/DDBJ databases">
        <title>Comparative genomics analysis reveals potential genetic determinants of host preference in Cryptosporidium xiaoi.</title>
        <authorList>
            <person name="Xiao L."/>
            <person name="Li J."/>
        </authorList>
    </citation>
    <scope>NUCLEOTIDE SEQUENCE [LARGE SCALE GENOMIC DNA]</scope>
    <source>
        <strain evidence="4 5">52996</strain>
    </source>
</reference>
<evidence type="ECO:0000313" key="4">
    <source>
        <dbReference type="EMBL" id="KAK6588899.1"/>
    </source>
</evidence>
<dbReference type="Proteomes" id="UP001311799">
    <property type="component" value="Unassembled WGS sequence"/>
</dbReference>
<name>A0AAV9XWM8_9CRYT</name>